<feature type="chain" id="PRO_5043366342" evidence="2">
    <location>
        <begin position="22"/>
        <end position="61"/>
    </location>
</feature>
<dbReference type="EMBL" id="CP062804">
    <property type="protein sequence ID" value="QOT79964.1"/>
    <property type="molecule type" value="Genomic_DNA"/>
</dbReference>
<protein>
    <submittedName>
        <fullName evidence="3">Uncharacterized protein</fullName>
    </submittedName>
</protein>
<name>A0A643FQ27_9BURK</name>
<accession>A0A643FQ27</accession>
<reference evidence="3 4" key="1">
    <citation type="submission" date="2020-10" db="EMBL/GenBank/DDBJ databases">
        <title>Complete genome sequence of Cupriavidus basilensis CCUG 49340T.</title>
        <authorList>
            <person name="Salva-Serra F."/>
            <person name="Donoso R.A."/>
            <person name="Cho K.H."/>
            <person name="Yoo J.A."/>
            <person name="Lee K."/>
            <person name="Yoon S.-H."/>
            <person name="Perez-Pantoja D."/>
            <person name="Moore E.R.B."/>
        </authorList>
    </citation>
    <scope>NUCLEOTIDE SEQUENCE [LARGE SCALE GENOMIC DNA]</scope>
    <source>
        <strain evidence="4">CCUG 49340</strain>
    </source>
</reference>
<dbReference type="Proteomes" id="UP000397656">
    <property type="component" value="Chromosome 2"/>
</dbReference>
<gene>
    <name evidence="3" type="ORF">F7R26_035555</name>
</gene>
<dbReference type="AlphaFoldDB" id="A0A643FQ27"/>
<proteinExistence type="predicted"/>
<dbReference type="RefSeq" id="WP_150989211.1">
    <property type="nucleotide sequence ID" value="NZ_CP062804.1"/>
</dbReference>
<dbReference type="PROSITE" id="PS51257">
    <property type="entry name" value="PROKAR_LIPOPROTEIN"/>
    <property type="match status" value="1"/>
</dbReference>
<evidence type="ECO:0000256" key="2">
    <source>
        <dbReference type="SAM" id="SignalP"/>
    </source>
</evidence>
<feature type="region of interest" description="Disordered" evidence="1">
    <location>
        <begin position="25"/>
        <end position="61"/>
    </location>
</feature>
<sequence>MNRKTLRRLGTAVFLALGLLAATGCERSQPGPKPISGALDEQAAGTAPTPLAPPASPVLSA</sequence>
<dbReference type="GeneID" id="98406292"/>
<feature type="compositionally biased region" description="Pro residues" evidence="1">
    <location>
        <begin position="50"/>
        <end position="61"/>
    </location>
</feature>
<evidence type="ECO:0000313" key="3">
    <source>
        <dbReference type="EMBL" id="QOT79964.1"/>
    </source>
</evidence>
<feature type="signal peptide" evidence="2">
    <location>
        <begin position="1"/>
        <end position="21"/>
    </location>
</feature>
<evidence type="ECO:0000313" key="4">
    <source>
        <dbReference type="Proteomes" id="UP000397656"/>
    </source>
</evidence>
<organism evidence="3 4">
    <name type="scientific">Cupriavidus basilensis</name>
    <dbReference type="NCBI Taxonomy" id="68895"/>
    <lineage>
        <taxon>Bacteria</taxon>
        <taxon>Pseudomonadati</taxon>
        <taxon>Pseudomonadota</taxon>
        <taxon>Betaproteobacteria</taxon>
        <taxon>Burkholderiales</taxon>
        <taxon>Burkholderiaceae</taxon>
        <taxon>Cupriavidus</taxon>
    </lineage>
</organism>
<evidence type="ECO:0000256" key="1">
    <source>
        <dbReference type="SAM" id="MobiDB-lite"/>
    </source>
</evidence>
<keyword evidence="2" id="KW-0732">Signal</keyword>